<evidence type="ECO:0000256" key="1">
    <source>
        <dbReference type="SAM" id="MobiDB-lite"/>
    </source>
</evidence>
<proteinExistence type="predicted"/>
<sequence>MTMMRAESPRCSSKANPARPTGQPSSNTAGKRLRELDESLDSTLQAFERLLICDHGATPKRSSQDHRQPAAPQSRSHQGLPLSNPSRWVR</sequence>
<accession>A0A834MWI2</accession>
<name>A0A834MWI2_VESVU</name>
<dbReference type="AlphaFoldDB" id="A0A834MWI2"/>
<keyword evidence="3" id="KW-1185">Reference proteome</keyword>
<feature type="region of interest" description="Disordered" evidence="1">
    <location>
        <begin position="55"/>
        <end position="90"/>
    </location>
</feature>
<reference evidence="2" key="1">
    <citation type="journal article" date="2020" name="G3 (Bethesda)">
        <title>High-Quality Assemblies for Three Invasive Social Wasps from the &lt;i&gt;Vespula&lt;/i&gt; Genus.</title>
        <authorList>
            <person name="Harrop T.W.R."/>
            <person name="Guhlin J."/>
            <person name="McLaughlin G.M."/>
            <person name="Permina E."/>
            <person name="Stockwell P."/>
            <person name="Gilligan J."/>
            <person name="Le Lec M.F."/>
            <person name="Gruber M.A.M."/>
            <person name="Quinn O."/>
            <person name="Lovegrove M."/>
            <person name="Duncan E.J."/>
            <person name="Remnant E.J."/>
            <person name="Van Eeckhoven J."/>
            <person name="Graham B."/>
            <person name="Knapp R.A."/>
            <person name="Langford K.W."/>
            <person name="Kronenberg Z."/>
            <person name="Press M.O."/>
            <person name="Eacker S.M."/>
            <person name="Wilson-Rankin E.E."/>
            <person name="Purcell J."/>
            <person name="Lester P.J."/>
            <person name="Dearden P.K."/>
        </authorList>
    </citation>
    <scope>NUCLEOTIDE SEQUENCE</scope>
    <source>
        <strain evidence="2">Marl-1</strain>
    </source>
</reference>
<feature type="region of interest" description="Disordered" evidence="1">
    <location>
        <begin position="1"/>
        <end position="37"/>
    </location>
</feature>
<organism evidence="2 3">
    <name type="scientific">Vespula vulgaris</name>
    <name type="common">Yellow jacket</name>
    <name type="synonym">Wasp</name>
    <dbReference type="NCBI Taxonomy" id="7454"/>
    <lineage>
        <taxon>Eukaryota</taxon>
        <taxon>Metazoa</taxon>
        <taxon>Ecdysozoa</taxon>
        <taxon>Arthropoda</taxon>
        <taxon>Hexapoda</taxon>
        <taxon>Insecta</taxon>
        <taxon>Pterygota</taxon>
        <taxon>Neoptera</taxon>
        <taxon>Endopterygota</taxon>
        <taxon>Hymenoptera</taxon>
        <taxon>Apocrita</taxon>
        <taxon>Aculeata</taxon>
        <taxon>Vespoidea</taxon>
        <taxon>Vespidae</taxon>
        <taxon>Vespinae</taxon>
        <taxon>Vespula</taxon>
    </lineage>
</organism>
<dbReference type="Proteomes" id="UP000614350">
    <property type="component" value="Unassembled WGS sequence"/>
</dbReference>
<comment type="caution">
    <text evidence="2">The sequence shown here is derived from an EMBL/GenBank/DDBJ whole genome shotgun (WGS) entry which is preliminary data.</text>
</comment>
<protein>
    <submittedName>
        <fullName evidence="2">Uncharacterized protein</fullName>
    </submittedName>
</protein>
<gene>
    <name evidence="2" type="ORF">HZH66_010637</name>
</gene>
<evidence type="ECO:0000313" key="2">
    <source>
        <dbReference type="EMBL" id="KAF7387870.1"/>
    </source>
</evidence>
<dbReference type="EMBL" id="JACSEA010000012">
    <property type="protein sequence ID" value="KAF7387870.1"/>
    <property type="molecule type" value="Genomic_DNA"/>
</dbReference>
<feature type="compositionally biased region" description="Polar residues" evidence="1">
    <location>
        <begin position="71"/>
        <end position="90"/>
    </location>
</feature>
<evidence type="ECO:0000313" key="3">
    <source>
        <dbReference type="Proteomes" id="UP000614350"/>
    </source>
</evidence>